<dbReference type="CDD" id="cd00158">
    <property type="entry name" value="RHOD"/>
    <property type="match status" value="1"/>
</dbReference>
<keyword evidence="4" id="KW-1185">Reference proteome</keyword>
<evidence type="ECO:0000313" key="4">
    <source>
        <dbReference type="Proteomes" id="UP000184082"/>
    </source>
</evidence>
<dbReference type="PROSITE" id="PS50206">
    <property type="entry name" value="RHODANESE_3"/>
    <property type="match status" value="1"/>
</dbReference>
<sequence>MLKVLIITKKHLYITLGIIAALIVGILMLVILTKSSETFSENYKYAYKKITAEEAKILISKNKDLTILDIRSEKEFLNGHIPRAALIPYNIVKKQYVHLDKNKKYLVYCKTGKKSEKIAKTLSNNGFPRVYVLIGGIEKWNYDLVK</sequence>
<gene>
    <name evidence="3" type="ORF">SAMN02745883_02043</name>
</gene>
<dbReference type="SMART" id="SM00450">
    <property type="entry name" value="RHOD"/>
    <property type="match status" value="1"/>
</dbReference>
<dbReference type="Pfam" id="PF00581">
    <property type="entry name" value="Rhodanese"/>
    <property type="match status" value="1"/>
</dbReference>
<feature type="transmembrane region" description="Helical" evidence="1">
    <location>
        <begin position="12"/>
        <end position="32"/>
    </location>
</feature>
<evidence type="ECO:0000313" key="3">
    <source>
        <dbReference type="EMBL" id="SHK43533.1"/>
    </source>
</evidence>
<dbReference type="RefSeq" id="WP_159430023.1">
    <property type="nucleotide sequence ID" value="NZ_FRAJ01000018.1"/>
</dbReference>
<keyword evidence="3" id="KW-0808">Transferase</keyword>
<accession>A0A1M6SFN3</accession>
<dbReference type="InterPro" id="IPR036873">
    <property type="entry name" value="Rhodanese-like_dom_sf"/>
</dbReference>
<dbReference type="InterPro" id="IPR001763">
    <property type="entry name" value="Rhodanese-like_dom"/>
</dbReference>
<reference evidence="3 4" key="1">
    <citation type="submission" date="2016-11" db="EMBL/GenBank/DDBJ databases">
        <authorList>
            <person name="Jaros S."/>
            <person name="Januszkiewicz K."/>
            <person name="Wedrychowicz H."/>
        </authorList>
    </citation>
    <scope>NUCLEOTIDE SEQUENCE [LARGE SCALE GENOMIC DNA]</scope>
    <source>
        <strain evidence="3 4">DSM 14501</strain>
    </source>
</reference>
<dbReference type="SUPFAM" id="SSF52821">
    <property type="entry name" value="Rhodanese/Cell cycle control phosphatase"/>
    <property type="match status" value="1"/>
</dbReference>
<keyword evidence="1" id="KW-0812">Transmembrane</keyword>
<organism evidence="3 4">
    <name type="scientific">Caminicella sporogenes DSM 14501</name>
    <dbReference type="NCBI Taxonomy" id="1121266"/>
    <lineage>
        <taxon>Bacteria</taxon>
        <taxon>Bacillati</taxon>
        <taxon>Bacillota</taxon>
        <taxon>Clostridia</taxon>
        <taxon>Peptostreptococcales</taxon>
        <taxon>Caminicellaceae</taxon>
        <taxon>Caminicella</taxon>
    </lineage>
</organism>
<proteinExistence type="predicted"/>
<dbReference type="GO" id="GO:0016740">
    <property type="term" value="F:transferase activity"/>
    <property type="evidence" value="ECO:0007669"/>
    <property type="project" value="UniProtKB-KW"/>
</dbReference>
<evidence type="ECO:0000256" key="1">
    <source>
        <dbReference type="SAM" id="Phobius"/>
    </source>
</evidence>
<dbReference type="PANTHER" id="PTHR43031">
    <property type="entry name" value="FAD-DEPENDENT OXIDOREDUCTASE"/>
    <property type="match status" value="1"/>
</dbReference>
<feature type="domain" description="Rhodanese" evidence="2">
    <location>
        <begin position="61"/>
        <end position="146"/>
    </location>
</feature>
<dbReference type="STRING" id="1121266.SAMN02745883_02043"/>
<evidence type="ECO:0000259" key="2">
    <source>
        <dbReference type="PROSITE" id="PS50206"/>
    </source>
</evidence>
<dbReference type="PANTHER" id="PTHR43031:SF1">
    <property type="entry name" value="PYRIDINE NUCLEOTIDE-DISULPHIDE OXIDOREDUCTASE"/>
    <property type="match status" value="1"/>
</dbReference>
<dbReference type="Gene3D" id="3.40.250.10">
    <property type="entry name" value="Rhodanese-like domain"/>
    <property type="match status" value="1"/>
</dbReference>
<protein>
    <submittedName>
        <fullName evidence="3">Rhodanese-related sulfurtransferase</fullName>
    </submittedName>
</protein>
<keyword evidence="1" id="KW-1133">Transmembrane helix</keyword>
<name>A0A1M6SFN3_9FIRM</name>
<dbReference type="EMBL" id="FRAJ01000018">
    <property type="protein sequence ID" value="SHK43533.1"/>
    <property type="molecule type" value="Genomic_DNA"/>
</dbReference>
<dbReference type="InterPro" id="IPR050229">
    <property type="entry name" value="GlpE_sulfurtransferase"/>
</dbReference>
<keyword evidence="1" id="KW-0472">Membrane</keyword>
<dbReference type="Proteomes" id="UP000184082">
    <property type="component" value="Unassembled WGS sequence"/>
</dbReference>
<dbReference type="AlphaFoldDB" id="A0A1M6SFN3"/>